<accession>A0A1A2YWY7</accession>
<evidence type="ECO:0000256" key="1">
    <source>
        <dbReference type="SAM" id="MobiDB-lite"/>
    </source>
</evidence>
<protein>
    <submittedName>
        <fullName evidence="2">Uncharacterized protein</fullName>
    </submittedName>
</protein>
<organism evidence="2 3">
    <name type="scientific">Mycobacterium colombiense</name>
    <dbReference type="NCBI Taxonomy" id="339268"/>
    <lineage>
        <taxon>Bacteria</taxon>
        <taxon>Bacillati</taxon>
        <taxon>Actinomycetota</taxon>
        <taxon>Actinomycetes</taxon>
        <taxon>Mycobacteriales</taxon>
        <taxon>Mycobacteriaceae</taxon>
        <taxon>Mycobacterium</taxon>
        <taxon>Mycobacterium avium complex (MAC)</taxon>
    </lineage>
</organism>
<evidence type="ECO:0000313" key="2">
    <source>
        <dbReference type="EMBL" id="OBI41431.1"/>
    </source>
</evidence>
<dbReference type="Proteomes" id="UP000091846">
    <property type="component" value="Unassembled WGS sequence"/>
</dbReference>
<name>A0A1A2YWY7_9MYCO</name>
<sequence length="76" mass="7600">MVGDEPVGTAVAAIASAATPGAAGRRPRTPLSDRKRGNAGRSGSPPEDPLGDRKRGNAGRSGSPPEDPAQESLISP</sequence>
<dbReference type="EMBL" id="LZKI01000083">
    <property type="protein sequence ID" value="OBI41431.1"/>
    <property type="molecule type" value="Genomic_DNA"/>
</dbReference>
<dbReference type="AlphaFoldDB" id="A0A1A2YWY7"/>
<evidence type="ECO:0000313" key="3">
    <source>
        <dbReference type="Proteomes" id="UP000091846"/>
    </source>
</evidence>
<comment type="caution">
    <text evidence="2">The sequence shown here is derived from an EMBL/GenBank/DDBJ whole genome shotgun (WGS) entry which is preliminary data.</text>
</comment>
<gene>
    <name evidence="2" type="ORF">A5708_23970</name>
</gene>
<feature type="region of interest" description="Disordered" evidence="1">
    <location>
        <begin position="14"/>
        <end position="76"/>
    </location>
</feature>
<proteinExistence type="predicted"/>
<feature type="compositionally biased region" description="Low complexity" evidence="1">
    <location>
        <begin position="14"/>
        <end position="24"/>
    </location>
</feature>
<reference evidence="2 3" key="1">
    <citation type="submission" date="2016-06" db="EMBL/GenBank/DDBJ databases">
        <authorList>
            <person name="Kjaerup R.B."/>
            <person name="Dalgaard T.S."/>
            <person name="Juul-Madsen H.R."/>
        </authorList>
    </citation>
    <scope>NUCLEOTIDE SEQUENCE [LARGE SCALE GENOMIC DNA]</scope>
    <source>
        <strain evidence="2 3">E1334</strain>
    </source>
</reference>